<proteinExistence type="predicted"/>
<dbReference type="AlphaFoldDB" id="A0A3B6NKV1"/>
<dbReference type="Gramene" id="TraesCS6A02G127000.1">
    <property type="protein sequence ID" value="TraesCS6A02G127000.1"/>
    <property type="gene ID" value="TraesCS6A02G127000"/>
</dbReference>
<dbReference type="Gramene" id="TraesCAD_scaffold_045989_01G000300.1">
    <property type="protein sequence ID" value="TraesCAD_scaffold_045989_01G000300.1"/>
    <property type="gene ID" value="TraesCAD_scaffold_045989_01G000300"/>
</dbReference>
<evidence type="ECO:0000313" key="1">
    <source>
        <dbReference type="EnsemblPlants" id="TraesCS6A02G127000.1"/>
    </source>
</evidence>
<evidence type="ECO:0000313" key="2">
    <source>
        <dbReference type="Proteomes" id="UP000019116"/>
    </source>
</evidence>
<dbReference type="EnsemblPlants" id="TraesCS6A02G127000.1">
    <property type="protein sequence ID" value="TraesCS6A02G127000.1"/>
    <property type="gene ID" value="TraesCS6A02G127000"/>
</dbReference>
<evidence type="ECO:0008006" key="3">
    <source>
        <dbReference type="Google" id="ProtNLM"/>
    </source>
</evidence>
<keyword evidence="2" id="KW-1185">Reference proteome</keyword>
<organism evidence="1">
    <name type="scientific">Triticum aestivum</name>
    <name type="common">Wheat</name>
    <dbReference type="NCBI Taxonomy" id="4565"/>
    <lineage>
        <taxon>Eukaryota</taxon>
        <taxon>Viridiplantae</taxon>
        <taxon>Streptophyta</taxon>
        <taxon>Embryophyta</taxon>
        <taxon>Tracheophyta</taxon>
        <taxon>Spermatophyta</taxon>
        <taxon>Magnoliopsida</taxon>
        <taxon>Liliopsida</taxon>
        <taxon>Poales</taxon>
        <taxon>Poaceae</taxon>
        <taxon>BOP clade</taxon>
        <taxon>Pooideae</taxon>
        <taxon>Triticodae</taxon>
        <taxon>Triticeae</taxon>
        <taxon>Triticinae</taxon>
        <taxon>Triticum</taxon>
    </lineage>
</organism>
<reference evidence="1" key="1">
    <citation type="submission" date="2018-08" db="EMBL/GenBank/DDBJ databases">
        <authorList>
            <person name="Rossello M."/>
        </authorList>
    </citation>
    <scope>NUCLEOTIDE SEQUENCE [LARGE SCALE GENOMIC DNA]</scope>
    <source>
        <strain evidence="1">cv. Chinese Spring</strain>
    </source>
</reference>
<dbReference type="Gramene" id="TraesRN6A0100269500.1">
    <property type="protein sequence ID" value="TraesRN6A0100269500.1"/>
    <property type="gene ID" value="TraesRN6A0100269500"/>
</dbReference>
<dbReference type="Proteomes" id="UP000019116">
    <property type="component" value="Chromosome 6A"/>
</dbReference>
<dbReference type="OrthoDB" id="694371at2759"/>
<dbReference type="Gramene" id="TraesCS6A03G0301100.1">
    <property type="protein sequence ID" value="TraesCS6A03G0301100.1.CDS"/>
    <property type="gene ID" value="TraesCS6A03G0301100"/>
</dbReference>
<accession>A0A3B6NKV1</accession>
<name>A0A3B6NKV1_WHEAT</name>
<protein>
    <recommendedName>
        <fullName evidence="3">Aminotransferase-like plant mobile domain-containing protein</fullName>
    </recommendedName>
</protein>
<sequence>MLSLPELVNIDRHYSFWNATRIDPVRKTVRLGDGSSRLVTANAVRDVVGLGTSDREIPFPHEPSCVDRDIFRDVCAGLGLDETLDKISLQMLRSVLASPGDLSVDFESNRQCAAFVLLCTACLFNPRVNRKDDPISPEVFVAVRDPSKMFEFDWCGYIKVVIMAGVTKMHADLNAGATTVQLQGFLMVPQLITFDAMVAGRGLQPGHPRITLYKAEDFQLLAGLDADRRSIGGHRLYGKARVCR</sequence>
<reference evidence="1" key="2">
    <citation type="submission" date="2018-10" db="UniProtKB">
        <authorList>
            <consortium name="EnsemblPlants"/>
        </authorList>
    </citation>
    <scope>IDENTIFICATION</scope>
</reference>